<proteinExistence type="predicted"/>
<dbReference type="KEGG" id="dak:DaAHT2_2383"/>
<dbReference type="Gene3D" id="3.30.420.40">
    <property type="match status" value="2"/>
</dbReference>
<gene>
    <name evidence="2" type="ordered locus">DaAHT2_2383</name>
</gene>
<organism evidence="2 3">
    <name type="scientific">Desulfurivibrio alkaliphilus (strain DSM 19089 / UNIQEM U267 / AHT2)</name>
    <dbReference type="NCBI Taxonomy" id="589865"/>
    <lineage>
        <taxon>Bacteria</taxon>
        <taxon>Pseudomonadati</taxon>
        <taxon>Thermodesulfobacteriota</taxon>
        <taxon>Desulfobulbia</taxon>
        <taxon>Desulfobulbales</taxon>
        <taxon>Desulfobulbaceae</taxon>
        <taxon>Desulfurivibrio</taxon>
    </lineage>
</organism>
<feature type="compositionally biased region" description="Low complexity" evidence="1">
    <location>
        <begin position="45"/>
        <end position="54"/>
    </location>
</feature>
<dbReference type="OrthoDB" id="5414910at2"/>
<reference evidence="3" key="1">
    <citation type="submission" date="2010-02" db="EMBL/GenBank/DDBJ databases">
        <title>Complete sequence of Desulfurivibrio alkaliphilus AHT2.</title>
        <authorList>
            <consortium name="US DOE Joint Genome Institute"/>
            <person name="Pitluck S."/>
            <person name="Chertkov O."/>
            <person name="Detter J.C."/>
            <person name="Han C."/>
            <person name="Tapia R."/>
            <person name="Larimer F."/>
            <person name="Land M."/>
            <person name="Hauser L."/>
            <person name="Kyrpides N."/>
            <person name="Mikhailova N."/>
            <person name="Sorokin D.Y."/>
            <person name="Muyzer G."/>
            <person name="Woyke T."/>
        </authorList>
    </citation>
    <scope>NUCLEOTIDE SEQUENCE [LARGE SCALE GENOMIC DNA]</scope>
    <source>
        <strain evidence="3">DSM 19089 / UNIQEM U267 / AHT2</strain>
    </source>
</reference>
<keyword evidence="3" id="KW-1185">Reference proteome</keyword>
<name>D6Z761_DESAT</name>
<dbReference type="EMBL" id="CP001940">
    <property type="protein sequence ID" value="ADH87048.1"/>
    <property type="molecule type" value="Genomic_DNA"/>
</dbReference>
<evidence type="ECO:0000256" key="1">
    <source>
        <dbReference type="SAM" id="MobiDB-lite"/>
    </source>
</evidence>
<evidence type="ECO:0000313" key="3">
    <source>
        <dbReference type="Proteomes" id="UP000001508"/>
    </source>
</evidence>
<feature type="compositionally biased region" description="Basic and acidic residues" evidence="1">
    <location>
        <begin position="12"/>
        <end position="27"/>
    </location>
</feature>
<dbReference type="STRING" id="589865.DaAHT2_2383"/>
<evidence type="ECO:0008006" key="4">
    <source>
        <dbReference type="Google" id="ProtNLM"/>
    </source>
</evidence>
<dbReference type="RefSeq" id="WP_013164561.1">
    <property type="nucleotide sequence ID" value="NC_014216.1"/>
</dbReference>
<dbReference type="Gene3D" id="3.30.1490.300">
    <property type="match status" value="1"/>
</dbReference>
<dbReference type="Proteomes" id="UP000001508">
    <property type="component" value="Chromosome"/>
</dbReference>
<accession>D6Z761</accession>
<dbReference type="eggNOG" id="COG4972">
    <property type="taxonomic scope" value="Bacteria"/>
</dbReference>
<dbReference type="InParanoid" id="D6Z761"/>
<dbReference type="AlphaFoldDB" id="D6Z761"/>
<evidence type="ECO:0000313" key="2">
    <source>
        <dbReference type="EMBL" id="ADH87048.1"/>
    </source>
</evidence>
<dbReference type="HOGENOM" id="CLU_415462_0_0_7"/>
<sequence>MGRRTELSATEKLLDLIRSGEDHDGPSPRENAAPPSAASPPPAAGPARAEAAGQRPEHCPVPSSPKLSPWWSTVAAKLPGLSRRHRQLTVGVALRPDTVELAVVGHIHGRRLLQEHQVYSVQQETGGGAAAPDDRWLDSAAMQATLRRALAVVQAGPDGGSRALEIWTELPWHQVDVHLLTIPPTAAAEVANAVFWAARKNIEHFNPKAHILDFVLQPKAEADGKRQAVVFLAPRAVVERLRKLFRSLGFSLAGITAPSTALRHLCLQERLSGGDRAFSHLRLEEHNSFISLFQDCDLVFSRDIKTGLQSILEVEPVVVGGREIVLPTTAGNEEEAGEPAGEGSDELVLDAAGEVQETEPARFDPRALTRLVRQLERTFDYCQANLGLPRPERIYLSSPIKLDSSLLEKIEDELGLGCDWLDPFANDQGCGPLAAAPPYEAFARQQLAPAIGLAFGDRRHSLNFLLTYPDKEKQQLAHRANQAVVGLFIALALGLAGLYGWQQQVITELDREYSALEQQRRQLAVTQYDEAYLAALAAKAGRYQDEIRQGARRQQLLLLLTEVQELAPSGVALLSVQAQRPAVAADEKGPTLELRGVIGGRPAERDLQLVRYLRRLEGSELVREVRVVRREERETTAQVNVLYFQLQVAAHRLFEGGQGR</sequence>
<feature type="region of interest" description="Disordered" evidence="1">
    <location>
        <begin position="1"/>
        <end position="66"/>
    </location>
</feature>
<protein>
    <recommendedName>
        <fullName evidence="4">Fimbrial assembly family protein</fullName>
    </recommendedName>
</protein>